<dbReference type="PANTHER" id="PTHR34460">
    <property type="entry name" value="VITELLOGENIN-LIKE PROTEIN"/>
    <property type="match status" value="1"/>
</dbReference>
<feature type="region of interest" description="Disordered" evidence="1">
    <location>
        <begin position="288"/>
        <end position="319"/>
    </location>
</feature>
<gene>
    <name evidence="2" type="ORF">ZOSMA_79G00700</name>
</gene>
<evidence type="ECO:0000256" key="1">
    <source>
        <dbReference type="SAM" id="MobiDB-lite"/>
    </source>
</evidence>
<feature type="compositionally biased region" description="Low complexity" evidence="1">
    <location>
        <begin position="374"/>
        <end position="387"/>
    </location>
</feature>
<feature type="compositionally biased region" description="Low complexity" evidence="1">
    <location>
        <begin position="137"/>
        <end position="146"/>
    </location>
</feature>
<evidence type="ECO:0000313" key="2">
    <source>
        <dbReference type="EMBL" id="KMZ58227.1"/>
    </source>
</evidence>
<evidence type="ECO:0000313" key="3">
    <source>
        <dbReference type="Proteomes" id="UP000036987"/>
    </source>
</evidence>
<feature type="region of interest" description="Disordered" evidence="1">
    <location>
        <begin position="184"/>
        <end position="260"/>
    </location>
</feature>
<feature type="compositionally biased region" description="Basic and acidic residues" evidence="1">
    <location>
        <begin position="288"/>
        <end position="304"/>
    </location>
</feature>
<feature type="compositionally biased region" description="Basic and acidic residues" evidence="1">
    <location>
        <begin position="186"/>
        <end position="195"/>
    </location>
</feature>
<dbReference type="EMBL" id="LFYR01001977">
    <property type="protein sequence ID" value="KMZ58227.1"/>
    <property type="molecule type" value="Genomic_DNA"/>
</dbReference>
<feature type="region of interest" description="Disordered" evidence="1">
    <location>
        <begin position="374"/>
        <end position="403"/>
    </location>
</feature>
<accession>A0A0K9NQ74</accession>
<organism evidence="2 3">
    <name type="scientific">Zostera marina</name>
    <name type="common">Eelgrass</name>
    <dbReference type="NCBI Taxonomy" id="29655"/>
    <lineage>
        <taxon>Eukaryota</taxon>
        <taxon>Viridiplantae</taxon>
        <taxon>Streptophyta</taxon>
        <taxon>Embryophyta</taxon>
        <taxon>Tracheophyta</taxon>
        <taxon>Spermatophyta</taxon>
        <taxon>Magnoliopsida</taxon>
        <taxon>Liliopsida</taxon>
        <taxon>Zosteraceae</taxon>
        <taxon>Zostera</taxon>
    </lineage>
</organism>
<name>A0A0K9NQ74_ZOSMR</name>
<proteinExistence type="predicted"/>
<dbReference type="AlphaFoldDB" id="A0A0K9NQ74"/>
<dbReference type="OMA" id="EGFNQRK"/>
<dbReference type="Proteomes" id="UP000036987">
    <property type="component" value="Unassembled WGS sequence"/>
</dbReference>
<feature type="compositionally biased region" description="Polar residues" evidence="1">
    <location>
        <begin position="215"/>
        <end position="225"/>
    </location>
</feature>
<keyword evidence="3" id="KW-1185">Reference proteome</keyword>
<feature type="region of interest" description="Disordered" evidence="1">
    <location>
        <begin position="108"/>
        <end position="146"/>
    </location>
</feature>
<dbReference type="OrthoDB" id="1693686at2759"/>
<protein>
    <submittedName>
        <fullName evidence="2">Uncharacterized protein</fullName>
    </submittedName>
</protein>
<reference evidence="3" key="1">
    <citation type="journal article" date="2016" name="Nature">
        <title>The genome of the seagrass Zostera marina reveals angiosperm adaptation to the sea.</title>
        <authorList>
            <person name="Olsen J.L."/>
            <person name="Rouze P."/>
            <person name="Verhelst B."/>
            <person name="Lin Y.-C."/>
            <person name="Bayer T."/>
            <person name="Collen J."/>
            <person name="Dattolo E."/>
            <person name="De Paoli E."/>
            <person name="Dittami S."/>
            <person name="Maumus F."/>
            <person name="Michel G."/>
            <person name="Kersting A."/>
            <person name="Lauritano C."/>
            <person name="Lohaus R."/>
            <person name="Toepel M."/>
            <person name="Tonon T."/>
            <person name="Vanneste K."/>
            <person name="Amirebrahimi M."/>
            <person name="Brakel J."/>
            <person name="Bostroem C."/>
            <person name="Chovatia M."/>
            <person name="Grimwood J."/>
            <person name="Jenkins J.W."/>
            <person name="Jueterbock A."/>
            <person name="Mraz A."/>
            <person name="Stam W.T."/>
            <person name="Tice H."/>
            <person name="Bornberg-Bauer E."/>
            <person name="Green P.J."/>
            <person name="Pearson G.A."/>
            <person name="Procaccini G."/>
            <person name="Duarte C.M."/>
            <person name="Schmutz J."/>
            <person name="Reusch T.B.H."/>
            <person name="Van de Peer Y."/>
        </authorList>
    </citation>
    <scope>NUCLEOTIDE SEQUENCE [LARGE SCALE GENOMIC DNA]</scope>
    <source>
        <strain evidence="3">cv. Finnish</strain>
    </source>
</reference>
<feature type="compositionally biased region" description="Polar residues" evidence="1">
    <location>
        <begin position="388"/>
        <end position="403"/>
    </location>
</feature>
<dbReference type="PANTHER" id="PTHR34460:SF2">
    <property type="entry name" value="OS04G0405500 PROTEIN"/>
    <property type="match status" value="1"/>
</dbReference>
<sequence>MGEKAPVVVEDGSMHCGDHPYRSNPGGICAFCLQEKLGRLVNSSKSSSTTLFFPIPQSSSSSRISPPSLGSSAAVNVSTTANSTSTVDVYSPDHEVKSHRPSFPFFFHGLHPKGRRRKKKNTSSVGSTPAIISGRENTNTDTVNTTTTANSGFVLKRSSSVSTTTASAKAVAESPRKRWFWSFRHSSSDQKDNNNSKRQLPQTKDQHQQQHRQQWNKVSEATKPSTDTREEESKRQVVEETEESPSGSNQTSSSLGRKVVRSRSVGCGSRSFSSDLLDRMSNGLGDCALRRVESQRDPKPKTAPEVEEDDDSNTSELKRQQRVRCGGIFGGFGVVSSSSCSSSSFWLPLELGVCGGSNTPHRRPRNWGWVFASPSRPFRSSSNKPSPTVSGKPSSTNDTAASIPIPTTSLAYKSVMTG</sequence>
<feature type="compositionally biased region" description="Basic and acidic residues" evidence="1">
    <location>
        <begin position="226"/>
        <end position="238"/>
    </location>
</feature>
<feature type="compositionally biased region" description="Basic residues" evidence="1">
    <location>
        <begin position="110"/>
        <end position="121"/>
    </location>
</feature>
<comment type="caution">
    <text evidence="2">The sequence shown here is derived from an EMBL/GenBank/DDBJ whole genome shotgun (WGS) entry which is preliminary data.</text>
</comment>